<comment type="caution">
    <text evidence="2">The sequence shown here is derived from an EMBL/GenBank/DDBJ whole genome shotgun (WGS) entry which is preliminary data.</text>
</comment>
<name>Z9JN81_9MICO</name>
<feature type="domain" description="ATPase BadF/BadG/BcrA/BcrD type" evidence="1">
    <location>
        <begin position="11"/>
        <end position="306"/>
    </location>
</feature>
<dbReference type="AlphaFoldDB" id="Z9JN81"/>
<keyword evidence="3" id="KW-1185">Reference proteome</keyword>
<dbReference type="PANTHER" id="PTHR43190">
    <property type="entry name" value="N-ACETYL-D-GLUCOSAMINE KINASE"/>
    <property type="match status" value="1"/>
</dbReference>
<dbReference type="InterPro" id="IPR002731">
    <property type="entry name" value="ATPase_BadF"/>
</dbReference>
<evidence type="ECO:0000313" key="3">
    <source>
        <dbReference type="Proteomes" id="UP000023067"/>
    </source>
</evidence>
<dbReference type="InterPro" id="IPR043129">
    <property type="entry name" value="ATPase_NBD"/>
</dbReference>
<evidence type="ECO:0000313" key="2">
    <source>
        <dbReference type="EMBL" id="EWS79619.1"/>
    </source>
</evidence>
<sequence length="315" mass="31478">MSAESPFVIAVDAGGTHTRVGCYALDGRQLSRVSGAGGSPMHNDDAAENVARAIRAALAAAGLAIEDAAALGVGTAGYEREGSNQSRGKGNAWVEEVYGLPGLQCPRVIVNDAVIAHRGALGGAAGIVVVAGTGSMILAIDEQGREVESGQFEHYAGAARHLAFSAMHRVLAGDAEAGDPFVARALERFGAADVPALRAAVLALGGTDRQEVKRIYGGLAPVITALAGASATADAALADLVGRTVDGIALLVPLIAARPVPVALTGSLALSDAFTACLTEQLRDRGVAAEVVPAAADPLGGAALLALDAARTAAP</sequence>
<dbReference type="STRING" id="396014.BF93_12820"/>
<gene>
    <name evidence="2" type="ORF">BF93_12820</name>
</gene>
<dbReference type="eggNOG" id="COG2971">
    <property type="taxonomic scope" value="Bacteria"/>
</dbReference>
<dbReference type="RefSeq" id="WP_038374590.1">
    <property type="nucleotide sequence ID" value="NZ_BAAAOW010000007.1"/>
</dbReference>
<dbReference type="EMBL" id="JDYK01000030">
    <property type="protein sequence ID" value="EWS79619.1"/>
    <property type="molecule type" value="Genomic_DNA"/>
</dbReference>
<dbReference type="PANTHER" id="PTHR43190:SF3">
    <property type="entry name" value="N-ACETYL-D-GLUCOSAMINE KINASE"/>
    <property type="match status" value="1"/>
</dbReference>
<dbReference type="Proteomes" id="UP000023067">
    <property type="component" value="Unassembled WGS sequence"/>
</dbReference>
<accession>Z9JN81</accession>
<evidence type="ECO:0000259" key="1">
    <source>
        <dbReference type="Pfam" id="PF01869"/>
    </source>
</evidence>
<dbReference type="InterPro" id="IPR052519">
    <property type="entry name" value="Euk-type_GlcNAc_Kinase"/>
</dbReference>
<dbReference type="Gene3D" id="3.30.420.40">
    <property type="match status" value="2"/>
</dbReference>
<organism evidence="2 3">
    <name type="scientific">Brachybacterium phenoliresistens</name>
    <dbReference type="NCBI Taxonomy" id="396014"/>
    <lineage>
        <taxon>Bacteria</taxon>
        <taxon>Bacillati</taxon>
        <taxon>Actinomycetota</taxon>
        <taxon>Actinomycetes</taxon>
        <taxon>Micrococcales</taxon>
        <taxon>Dermabacteraceae</taxon>
        <taxon>Brachybacterium</taxon>
    </lineage>
</organism>
<dbReference type="HOGENOM" id="CLU_016274_6_0_11"/>
<reference evidence="2 3" key="1">
    <citation type="submission" date="2014-02" db="EMBL/GenBank/DDBJ databases">
        <title>Genome sequence of Brachybacterium phenoliresistens strain W13A50.</title>
        <authorList>
            <person name="Wang X."/>
        </authorList>
    </citation>
    <scope>NUCLEOTIDE SEQUENCE [LARGE SCALE GENOMIC DNA]</scope>
    <source>
        <strain evidence="2 3">W13A50</strain>
    </source>
</reference>
<dbReference type="SUPFAM" id="SSF53067">
    <property type="entry name" value="Actin-like ATPase domain"/>
    <property type="match status" value="2"/>
</dbReference>
<dbReference type="PATRIC" id="fig|396014.3.peg.3606"/>
<dbReference type="Pfam" id="PF01869">
    <property type="entry name" value="BcrAD_BadFG"/>
    <property type="match status" value="1"/>
</dbReference>
<protein>
    <recommendedName>
        <fullName evidence="1">ATPase BadF/BadG/BcrA/BcrD type domain-containing protein</fullName>
    </recommendedName>
</protein>
<proteinExistence type="predicted"/>